<evidence type="ECO:0000256" key="5">
    <source>
        <dbReference type="ARBA" id="ARBA00022679"/>
    </source>
</evidence>
<dbReference type="SUPFAM" id="SSF53795">
    <property type="entry name" value="PEP carboxykinase-like"/>
    <property type="match status" value="1"/>
</dbReference>
<reference evidence="17" key="1">
    <citation type="journal article" date="2021" name="PeerJ">
        <title>Extensive microbial diversity within the chicken gut microbiome revealed by metagenomics and culture.</title>
        <authorList>
            <person name="Gilroy R."/>
            <person name="Ravi A."/>
            <person name="Getino M."/>
            <person name="Pursley I."/>
            <person name="Horton D.L."/>
            <person name="Alikhan N.F."/>
            <person name="Baker D."/>
            <person name="Gharbi K."/>
            <person name="Hall N."/>
            <person name="Watson M."/>
            <person name="Adriaenssens E.M."/>
            <person name="Foster-Nyarko E."/>
            <person name="Jarju S."/>
            <person name="Secka A."/>
            <person name="Antonio M."/>
            <person name="Oren A."/>
            <person name="Chaudhuri R.R."/>
            <person name="La Ragione R."/>
            <person name="Hildebrand F."/>
            <person name="Pallen M.J."/>
        </authorList>
    </citation>
    <scope>NUCLEOTIDE SEQUENCE</scope>
    <source>
        <strain evidence="17">CHK185-1770</strain>
    </source>
</reference>
<feature type="binding site" evidence="14">
    <location>
        <position position="164"/>
    </location>
    <ligand>
        <name>Mg(2+)</name>
        <dbReference type="ChEBI" id="CHEBI:18420"/>
    </ligand>
</feature>
<evidence type="ECO:0000256" key="10">
    <source>
        <dbReference type="ARBA" id="ARBA00022842"/>
    </source>
</evidence>
<dbReference type="GO" id="GO:0006109">
    <property type="term" value="P:regulation of carbohydrate metabolic process"/>
    <property type="evidence" value="ECO:0007669"/>
    <property type="project" value="UniProtKB-UniRule"/>
</dbReference>
<dbReference type="EMBL" id="DWXG01000008">
    <property type="protein sequence ID" value="HJB97148.1"/>
    <property type="molecule type" value="Genomic_DNA"/>
</dbReference>
<evidence type="ECO:0000256" key="2">
    <source>
        <dbReference type="ARBA" id="ARBA00001946"/>
    </source>
</evidence>
<evidence type="ECO:0000259" key="16">
    <source>
        <dbReference type="Pfam" id="PF07475"/>
    </source>
</evidence>
<dbReference type="InterPro" id="IPR003755">
    <property type="entry name" value="HPr(Ser)_kin/Pase"/>
</dbReference>
<evidence type="ECO:0000256" key="13">
    <source>
        <dbReference type="ARBA" id="ARBA00047657"/>
    </source>
</evidence>
<dbReference type="CDD" id="cd01918">
    <property type="entry name" value="HprK_C"/>
    <property type="match status" value="1"/>
</dbReference>
<proteinExistence type="inferred from homology"/>
<dbReference type="Pfam" id="PF02603">
    <property type="entry name" value="Hpr_kinase_N"/>
    <property type="match status" value="1"/>
</dbReference>
<evidence type="ECO:0000256" key="8">
    <source>
        <dbReference type="ARBA" id="ARBA00022777"/>
    </source>
</evidence>
<comment type="catalytic activity">
    <reaction evidence="13 14">
        <text>[HPr protein]-O-phospho-L-serine + phosphate + H(+) = [HPr protein]-L-serine + diphosphate</text>
        <dbReference type="Rhea" id="RHEA:46604"/>
        <dbReference type="Rhea" id="RHEA-COMP:11602"/>
        <dbReference type="Rhea" id="RHEA-COMP:11603"/>
        <dbReference type="ChEBI" id="CHEBI:15378"/>
        <dbReference type="ChEBI" id="CHEBI:29999"/>
        <dbReference type="ChEBI" id="CHEBI:33019"/>
        <dbReference type="ChEBI" id="CHEBI:43474"/>
        <dbReference type="ChEBI" id="CHEBI:83421"/>
    </reaction>
</comment>
<comment type="caution">
    <text evidence="17">The sequence shown here is derived from an EMBL/GenBank/DDBJ whole genome shotgun (WGS) entry which is preliminary data.</text>
</comment>
<dbReference type="GO" id="GO:0005524">
    <property type="term" value="F:ATP binding"/>
    <property type="evidence" value="ECO:0007669"/>
    <property type="project" value="UniProtKB-UniRule"/>
</dbReference>
<name>A0A9D2MTA0_9FIRM</name>
<keyword evidence="11 14" id="KW-0511">Multifunctional enzyme</keyword>
<dbReference type="PANTHER" id="PTHR30305:SF1">
    <property type="entry name" value="HPR KINASE_PHOSPHORYLASE"/>
    <property type="match status" value="1"/>
</dbReference>
<dbReference type="InterPro" id="IPR011126">
    <property type="entry name" value="Hpr_kin/Pase_Hpr_N"/>
</dbReference>
<keyword evidence="12 14" id="KW-0119">Carbohydrate metabolism</keyword>
<comment type="cofactor">
    <cofactor evidence="2 14">
        <name>Mg(2+)</name>
        <dbReference type="ChEBI" id="CHEBI:18420"/>
    </cofactor>
</comment>
<comment type="miscellaneous">
    <text evidence="14">Both phosphorylation and phosphorolysis are carried out by the same active site and suggest a common mechanism for both reactions.</text>
</comment>
<dbReference type="InterPro" id="IPR011104">
    <property type="entry name" value="Hpr_kin/Pase_C"/>
</dbReference>
<evidence type="ECO:0000256" key="12">
    <source>
        <dbReference type="ARBA" id="ARBA00023277"/>
    </source>
</evidence>
<comment type="function">
    <text evidence="14">Catalyzes the ATP- as well as the pyrophosphate-dependent phosphorylation of a specific serine residue in HPr, a phosphocarrier protein of the phosphoenolpyruvate-dependent sugar phosphotransferase system (PTS). HprK/P also catalyzes the pyrophosphate-producing, inorganic phosphate-dependent dephosphorylation (phosphorolysis) of seryl-phosphorylated HPr (P-Ser-HPr). The two antagonistic activities of HprK/P are regulated by several intracellular metabolites, which change their concentration in response to the absence or presence of rapidly metabolisable carbon sources (glucose, fructose, etc.) in the growth medium. Therefore, by controlling the phosphorylation state of HPr, HPrK/P is a sensor enzyme that plays a major role in the regulation of carbon metabolism and sugar transport: it mediates carbon catabolite repression (CCR), and regulates PTS-catalyzed carbohydrate uptake and inducer exclusion.</text>
</comment>
<dbReference type="Proteomes" id="UP000826793">
    <property type="component" value="Unassembled WGS sequence"/>
</dbReference>
<dbReference type="GO" id="GO:0000155">
    <property type="term" value="F:phosphorelay sensor kinase activity"/>
    <property type="evidence" value="ECO:0007669"/>
    <property type="project" value="InterPro"/>
</dbReference>
<accession>A0A9D2MTA0</accession>
<evidence type="ECO:0000256" key="11">
    <source>
        <dbReference type="ARBA" id="ARBA00023268"/>
    </source>
</evidence>
<feature type="region of interest" description="Important for the catalytic mechanism of both phosphorylation and dephosphorylation" evidence="14">
    <location>
        <begin position="205"/>
        <end position="214"/>
    </location>
</feature>
<comment type="subunit">
    <text evidence="14">Homohexamer.</text>
</comment>
<evidence type="ECO:0000256" key="4">
    <source>
        <dbReference type="ARBA" id="ARBA00022527"/>
    </source>
</evidence>
<dbReference type="Pfam" id="PF07475">
    <property type="entry name" value="Hpr_kinase_C"/>
    <property type="match status" value="1"/>
</dbReference>
<dbReference type="GO" id="GO:0004674">
    <property type="term" value="F:protein serine/threonine kinase activity"/>
    <property type="evidence" value="ECO:0007669"/>
    <property type="project" value="UniProtKB-KW"/>
</dbReference>
<feature type="binding site" evidence="14">
    <location>
        <position position="206"/>
    </location>
    <ligand>
        <name>Mg(2+)</name>
        <dbReference type="ChEBI" id="CHEBI:18420"/>
    </ligand>
</feature>
<evidence type="ECO:0000256" key="14">
    <source>
        <dbReference type="HAMAP-Rule" id="MF_01249"/>
    </source>
</evidence>
<feature type="active site" description="Proton acceptor; for phosphorylation activity. Proton donor; for dephosphorylation activity" evidence="14">
    <location>
        <position position="181"/>
    </location>
</feature>
<keyword evidence="7 14" id="KW-0547">Nucleotide-binding</keyword>
<reference evidence="17" key="2">
    <citation type="submission" date="2021-04" db="EMBL/GenBank/DDBJ databases">
        <authorList>
            <person name="Gilroy R."/>
        </authorList>
    </citation>
    <scope>NUCLEOTIDE SEQUENCE</scope>
    <source>
        <strain evidence="17">CHK185-1770</strain>
    </source>
</reference>
<feature type="active site" evidence="14">
    <location>
        <position position="247"/>
    </location>
</feature>
<dbReference type="NCBIfam" id="TIGR00679">
    <property type="entry name" value="hpr-ser"/>
    <property type="match status" value="1"/>
</dbReference>
<feature type="domain" description="HPr kinase/phosphorylase C-terminal" evidence="16">
    <location>
        <begin position="134"/>
        <end position="300"/>
    </location>
</feature>
<dbReference type="Gene3D" id="3.40.1390.20">
    <property type="entry name" value="HprK N-terminal domain-like"/>
    <property type="match status" value="1"/>
</dbReference>
<dbReference type="GO" id="GO:0000287">
    <property type="term" value="F:magnesium ion binding"/>
    <property type="evidence" value="ECO:0007669"/>
    <property type="project" value="UniProtKB-UniRule"/>
</dbReference>
<comment type="domain">
    <text evidence="14">The Walker A ATP-binding motif also binds Pi and PPi.</text>
</comment>
<keyword evidence="5 14" id="KW-0808">Transferase</keyword>
<keyword evidence="8 14" id="KW-0418">Kinase</keyword>
<evidence type="ECO:0000256" key="7">
    <source>
        <dbReference type="ARBA" id="ARBA00022741"/>
    </source>
</evidence>
<feature type="domain" description="HPr(Ser) kinase/phosphorylase N-terminal" evidence="15">
    <location>
        <begin position="9"/>
        <end position="131"/>
    </location>
</feature>
<dbReference type="EC" id="2.7.11.-" evidence="14"/>
<gene>
    <name evidence="14 17" type="primary">hprK</name>
    <name evidence="17" type="ORF">H9710_01065</name>
</gene>
<dbReference type="SUPFAM" id="SSF75138">
    <property type="entry name" value="HprK N-terminal domain-like"/>
    <property type="match status" value="1"/>
</dbReference>
<comment type="catalytic activity">
    <reaction evidence="1 14">
        <text>[HPr protein]-L-serine + ATP = [HPr protein]-O-phospho-L-serine + ADP + H(+)</text>
        <dbReference type="Rhea" id="RHEA:46600"/>
        <dbReference type="Rhea" id="RHEA-COMP:11602"/>
        <dbReference type="Rhea" id="RHEA-COMP:11603"/>
        <dbReference type="ChEBI" id="CHEBI:15378"/>
        <dbReference type="ChEBI" id="CHEBI:29999"/>
        <dbReference type="ChEBI" id="CHEBI:30616"/>
        <dbReference type="ChEBI" id="CHEBI:83421"/>
        <dbReference type="ChEBI" id="CHEBI:456216"/>
    </reaction>
</comment>
<dbReference type="FunFam" id="3.40.50.300:FF:000174">
    <property type="entry name" value="HPr kinase/phosphorylase"/>
    <property type="match status" value="1"/>
</dbReference>
<feature type="active site" evidence="14">
    <location>
        <position position="163"/>
    </location>
</feature>
<keyword evidence="10 14" id="KW-0460">Magnesium</keyword>
<evidence type="ECO:0000313" key="17">
    <source>
        <dbReference type="EMBL" id="HJB97148.1"/>
    </source>
</evidence>
<keyword evidence="4 14" id="KW-0723">Serine/threonine-protein kinase</keyword>
<dbReference type="InterPro" id="IPR028979">
    <property type="entry name" value="Ser_kin/Pase_Hpr-like_N_sf"/>
</dbReference>
<keyword evidence="9 14" id="KW-0067">ATP-binding</keyword>
<dbReference type="HAMAP" id="MF_01249">
    <property type="entry name" value="HPr_kinase"/>
    <property type="match status" value="1"/>
</dbReference>
<evidence type="ECO:0000256" key="1">
    <source>
        <dbReference type="ARBA" id="ARBA00001120"/>
    </source>
</evidence>
<dbReference type="PANTHER" id="PTHR30305">
    <property type="entry name" value="PROTEIN YJDM-RELATED"/>
    <property type="match status" value="1"/>
</dbReference>
<feature type="region of interest" description="Important for the catalytic mechanism of dephosphorylation" evidence="14">
    <location>
        <begin position="268"/>
        <end position="273"/>
    </location>
</feature>
<feature type="binding site" evidence="14">
    <location>
        <begin position="157"/>
        <end position="164"/>
    </location>
    <ligand>
        <name>ATP</name>
        <dbReference type="ChEBI" id="CHEBI:30616"/>
    </ligand>
</feature>
<dbReference type="GO" id="GO:0004712">
    <property type="term" value="F:protein serine/threonine/tyrosine kinase activity"/>
    <property type="evidence" value="ECO:0007669"/>
    <property type="project" value="UniProtKB-UniRule"/>
</dbReference>
<dbReference type="AlphaFoldDB" id="A0A9D2MTA0"/>
<dbReference type="InterPro" id="IPR027417">
    <property type="entry name" value="P-loop_NTPase"/>
</dbReference>
<dbReference type="Gene3D" id="3.40.50.300">
    <property type="entry name" value="P-loop containing nucleotide triphosphate hydrolases"/>
    <property type="match status" value="1"/>
</dbReference>
<feature type="active site" evidence="14">
    <location>
        <position position="142"/>
    </location>
</feature>
<evidence type="ECO:0000313" key="18">
    <source>
        <dbReference type="Proteomes" id="UP000826793"/>
    </source>
</evidence>
<keyword evidence="6 14" id="KW-0479">Metal-binding</keyword>
<evidence type="ECO:0000256" key="3">
    <source>
        <dbReference type="ARBA" id="ARBA00006883"/>
    </source>
</evidence>
<comment type="similarity">
    <text evidence="3 14">Belongs to the HPrK/P family.</text>
</comment>
<evidence type="ECO:0000256" key="9">
    <source>
        <dbReference type="ARBA" id="ARBA00022840"/>
    </source>
</evidence>
<dbReference type="EC" id="2.7.4.-" evidence="14"/>
<organism evidence="17 18">
    <name type="scientific">Candidatus Acutalibacter pullicola</name>
    <dbReference type="NCBI Taxonomy" id="2838417"/>
    <lineage>
        <taxon>Bacteria</taxon>
        <taxon>Bacillati</taxon>
        <taxon>Bacillota</taxon>
        <taxon>Clostridia</taxon>
        <taxon>Eubacteriales</taxon>
        <taxon>Acutalibacteraceae</taxon>
        <taxon>Acutalibacter</taxon>
    </lineage>
</organism>
<protein>
    <recommendedName>
        <fullName evidence="14">HPr kinase/phosphorylase</fullName>
        <shortName evidence="14">HPrK/P</shortName>
        <ecNumber evidence="14">2.7.11.-</ecNumber>
        <ecNumber evidence="14">2.7.4.-</ecNumber>
    </recommendedName>
    <alternativeName>
        <fullName evidence="14">HPr(Ser) kinase/phosphorylase</fullName>
    </alternativeName>
</protein>
<sequence>MIEEYTIPLAKIIKELGLREVHLPKPADEILIRSRDVIRPGLELYGFCDYFDPHRITVLGRSEMAMLGSLGEEKKAAAIDRFFALHPATVIVARDIDPCPFMRQAADKYQIPLVSSKDSTSNVVADLVSLLNVELAPRITRHGVLIEVYGEGILLVGDSGVGKSETAIELIKRGHRLIADDAVEIRRVSSKSLVGQAPENIRHFIELRGIGIINARRIFGMGAVKMSEKIDMCINMELWDATKMYDRMGIDSEYTEILGIRVPVMTIPVKPGRNLAVIIEVAAMNNRQKKMGYNAAQELLSSMGVDISELQGETIKKDLDI</sequence>
<evidence type="ECO:0000256" key="6">
    <source>
        <dbReference type="ARBA" id="ARBA00022723"/>
    </source>
</evidence>
<evidence type="ECO:0000259" key="15">
    <source>
        <dbReference type="Pfam" id="PF02603"/>
    </source>
</evidence>